<evidence type="ECO:0000313" key="6">
    <source>
        <dbReference type="Proteomes" id="UP000028006"/>
    </source>
</evidence>
<dbReference type="Gene3D" id="1.10.287.1120">
    <property type="entry name" value="Bipartite methylase S protein"/>
    <property type="match status" value="1"/>
</dbReference>
<evidence type="ECO:0000256" key="3">
    <source>
        <dbReference type="ARBA" id="ARBA00023125"/>
    </source>
</evidence>
<organism evidence="5 6">
    <name type="scientific">Endozoicomonas montiporae</name>
    <dbReference type="NCBI Taxonomy" id="1027273"/>
    <lineage>
        <taxon>Bacteria</taxon>
        <taxon>Pseudomonadati</taxon>
        <taxon>Pseudomonadota</taxon>
        <taxon>Gammaproteobacteria</taxon>
        <taxon>Oceanospirillales</taxon>
        <taxon>Endozoicomonadaceae</taxon>
        <taxon>Endozoicomonas</taxon>
    </lineage>
</organism>
<reference evidence="5 6" key="1">
    <citation type="submission" date="2014-06" db="EMBL/GenBank/DDBJ databases">
        <title>Whole Genome Sequences of Three Symbiotic Endozoicomonas Bacteria.</title>
        <authorList>
            <person name="Neave M.J."/>
            <person name="Apprill A."/>
            <person name="Voolstra C.R."/>
        </authorList>
    </citation>
    <scope>NUCLEOTIDE SEQUENCE [LARGE SCALE GENOMIC DNA]</scope>
    <source>
        <strain evidence="5 6">LMG 24815</strain>
    </source>
</reference>
<dbReference type="CDD" id="cd17517">
    <property type="entry name" value="RMtype1_S_EcoKI_StySPI-TRD2-CR2_like"/>
    <property type="match status" value="1"/>
</dbReference>
<keyword evidence="6" id="KW-1185">Reference proteome</keyword>
<evidence type="ECO:0000256" key="1">
    <source>
        <dbReference type="ARBA" id="ARBA00010923"/>
    </source>
</evidence>
<dbReference type="PANTHER" id="PTHR43140">
    <property type="entry name" value="TYPE-1 RESTRICTION ENZYME ECOKI SPECIFICITY PROTEIN"/>
    <property type="match status" value="1"/>
</dbReference>
<evidence type="ECO:0000313" key="5">
    <source>
        <dbReference type="EMBL" id="KEQ12607.1"/>
    </source>
</evidence>
<gene>
    <name evidence="5" type="ORF">GZ77_19075</name>
</gene>
<dbReference type="Gene3D" id="3.90.220.20">
    <property type="entry name" value="DNA methylase specificity domains"/>
    <property type="match status" value="2"/>
</dbReference>
<evidence type="ECO:0000256" key="2">
    <source>
        <dbReference type="ARBA" id="ARBA00022747"/>
    </source>
</evidence>
<sequence>MELTKAYDHYRYSNYYRTELPAHWVEKRLSFLAKEERTAFVDGPFGSDLKSSDYKPSGVPLIQLNNIRDSKHLLRNMKFVTEEKKEELCRHVALPGDVVVAKMAEPVARAAIVANDYPEYVIVADCIKMTPNLRLVDLRFLVWAINCDVVRINAELVSTGTTRIRISLGELKKLKIPFPPSDEQKLIANFLDHETAKIDILIEEQQSLIRLLKEKRQAVISHAVTKGLNPDAPIKDSGVEWLGEVPKHWEVQRLKDLLVEPMKNGLFKKKDQFGSGSLLVNVSDLYVDEHFIEQDSLDRVQTTPEEREVYKVDSGDIFFVRSSLKLEGIGRSACFLSESEDVVFECHIVNGKPKKQSVSPKFLTRYLNSQPVSQEFIRRSKTTTMTTIDQGSLATISTVRPPLEEAYAIDAFLDHRLNHMNSAVTDAERSIKLLEERRTALISAAVTGKIDVRGWKNPQKQH</sequence>
<dbReference type="InterPro" id="IPR000055">
    <property type="entry name" value="Restrct_endonuc_typeI_TRD"/>
</dbReference>
<protein>
    <recommendedName>
        <fullName evidence="4">Type I restriction modification DNA specificity domain-containing protein</fullName>
    </recommendedName>
</protein>
<keyword evidence="2" id="KW-0680">Restriction system</keyword>
<proteinExistence type="inferred from homology"/>
<comment type="caution">
    <text evidence="5">The sequence shown here is derived from an EMBL/GenBank/DDBJ whole genome shotgun (WGS) entry which is preliminary data.</text>
</comment>
<dbReference type="GO" id="GO:0009307">
    <property type="term" value="P:DNA restriction-modification system"/>
    <property type="evidence" value="ECO:0007669"/>
    <property type="project" value="UniProtKB-KW"/>
</dbReference>
<dbReference type="InterPro" id="IPR044946">
    <property type="entry name" value="Restrct_endonuc_typeI_TRD_sf"/>
</dbReference>
<evidence type="ECO:0000259" key="4">
    <source>
        <dbReference type="Pfam" id="PF01420"/>
    </source>
</evidence>
<feature type="domain" description="Type I restriction modification DNA specificity" evidence="4">
    <location>
        <begin position="82"/>
        <end position="205"/>
    </location>
</feature>
<dbReference type="RefSeq" id="WP_034877958.1">
    <property type="nucleotide sequence ID" value="NZ_JOKG01000004.1"/>
</dbReference>
<dbReference type="AlphaFoldDB" id="A0A081N2D4"/>
<dbReference type="SUPFAM" id="SSF116734">
    <property type="entry name" value="DNA methylase specificity domain"/>
    <property type="match status" value="2"/>
</dbReference>
<dbReference type="InterPro" id="IPR051212">
    <property type="entry name" value="Type-I_RE_S_subunit"/>
</dbReference>
<dbReference type="eggNOG" id="COG0732">
    <property type="taxonomic scope" value="Bacteria"/>
</dbReference>
<dbReference type="REBASE" id="93799">
    <property type="entry name" value="S.Emo24815ORF19065P"/>
</dbReference>
<name>A0A081N2D4_9GAMM</name>
<dbReference type="Proteomes" id="UP000028006">
    <property type="component" value="Unassembled WGS sequence"/>
</dbReference>
<dbReference type="PANTHER" id="PTHR43140:SF1">
    <property type="entry name" value="TYPE I RESTRICTION ENZYME ECOKI SPECIFICITY SUBUNIT"/>
    <property type="match status" value="1"/>
</dbReference>
<dbReference type="Pfam" id="PF01420">
    <property type="entry name" value="Methylase_S"/>
    <property type="match status" value="1"/>
</dbReference>
<keyword evidence="3" id="KW-0238">DNA-binding</keyword>
<accession>A0A081N2D4</accession>
<dbReference type="EMBL" id="JOKG01000004">
    <property type="protein sequence ID" value="KEQ12607.1"/>
    <property type="molecule type" value="Genomic_DNA"/>
</dbReference>
<dbReference type="GO" id="GO:0003677">
    <property type="term" value="F:DNA binding"/>
    <property type="evidence" value="ECO:0007669"/>
    <property type="project" value="UniProtKB-KW"/>
</dbReference>
<comment type="similarity">
    <text evidence="1">Belongs to the type-I restriction system S methylase family.</text>
</comment>